<dbReference type="Pfam" id="PF03116">
    <property type="entry name" value="NQR2_RnfD_RnfE"/>
    <property type="match status" value="1"/>
</dbReference>
<keyword evidence="3" id="KW-0285">Flavoprotein</keyword>
<evidence type="ECO:0000256" key="4">
    <source>
        <dbReference type="ARBA" id="ARBA00022643"/>
    </source>
</evidence>
<evidence type="ECO:0000256" key="2">
    <source>
        <dbReference type="ARBA" id="ARBA00022553"/>
    </source>
</evidence>
<evidence type="ECO:0000256" key="8">
    <source>
        <dbReference type="ARBA" id="ARBA00022989"/>
    </source>
</evidence>
<evidence type="ECO:0000256" key="7">
    <source>
        <dbReference type="ARBA" id="ARBA00022982"/>
    </source>
</evidence>
<dbReference type="GO" id="GO:0022900">
    <property type="term" value="P:electron transport chain"/>
    <property type="evidence" value="ECO:0007669"/>
    <property type="project" value="InterPro"/>
</dbReference>
<organism evidence="11">
    <name type="scientific">marine sediment metagenome</name>
    <dbReference type="NCBI Taxonomy" id="412755"/>
    <lineage>
        <taxon>unclassified sequences</taxon>
        <taxon>metagenomes</taxon>
        <taxon>ecological metagenomes</taxon>
    </lineage>
</organism>
<dbReference type="GO" id="GO:0055085">
    <property type="term" value="P:transmembrane transport"/>
    <property type="evidence" value="ECO:0007669"/>
    <property type="project" value="InterPro"/>
</dbReference>
<protein>
    <submittedName>
        <fullName evidence="11">Uncharacterized protein</fullName>
    </submittedName>
</protein>
<dbReference type="NCBIfam" id="TIGR01946">
    <property type="entry name" value="rnfD"/>
    <property type="match status" value="1"/>
</dbReference>
<feature type="non-terminal residue" evidence="11">
    <location>
        <position position="246"/>
    </location>
</feature>
<keyword evidence="2" id="KW-0597">Phosphoprotein</keyword>
<evidence type="ECO:0000313" key="11">
    <source>
        <dbReference type="EMBL" id="GAI36197.1"/>
    </source>
</evidence>
<dbReference type="InterPro" id="IPR004338">
    <property type="entry name" value="NqrB/RnfD"/>
</dbReference>
<feature type="transmembrane region" description="Helical" evidence="10">
    <location>
        <begin position="52"/>
        <end position="70"/>
    </location>
</feature>
<accession>X1MWV2</accession>
<dbReference type="PANTHER" id="PTHR30578:SF0">
    <property type="entry name" value="ION-TRANSLOCATING OXIDOREDUCTASE COMPLEX SUBUNIT D"/>
    <property type="match status" value="1"/>
</dbReference>
<keyword evidence="8 10" id="KW-1133">Transmembrane helix</keyword>
<feature type="transmembrane region" description="Helical" evidence="10">
    <location>
        <begin position="20"/>
        <end position="40"/>
    </location>
</feature>
<keyword evidence="1" id="KW-0813">Transport</keyword>
<name>X1MWV2_9ZZZZ</name>
<evidence type="ECO:0000256" key="3">
    <source>
        <dbReference type="ARBA" id="ARBA00022630"/>
    </source>
</evidence>
<reference evidence="11" key="1">
    <citation type="journal article" date="2014" name="Front. Microbiol.">
        <title>High frequency of phylogenetically diverse reductive dehalogenase-homologous genes in deep subseafloor sedimentary metagenomes.</title>
        <authorList>
            <person name="Kawai M."/>
            <person name="Futagami T."/>
            <person name="Toyoda A."/>
            <person name="Takaki Y."/>
            <person name="Nishi S."/>
            <person name="Hori S."/>
            <person name="Arai W."/>
            <person name="Tsubouchi T."/>
            <person name="Morono Y."/>
            <person name="Uchiyama I."/>
            <person name="Ito T."/>
            <person name="Fujiyama A."/>
            <person name="Inagaki F."/>
            <person name="Takami H."/>
        </authorList>
    </citation>
    <scope>NUCLEOTIDE SEQUENCE</scope>
    <source>
        <strain evidence="11">Expedition CK06-06</strain>
    </source>
</reference>
<gene>
    <name evidence="11" type="ORF">S06H3_40278</name>
</gene>
<dbReference type="InterPro" id="IPR011303">
    <property type="entry name" value="RnfD_bac"/>
</dbReference>
<evidence type="ECO:0000256" key="6">
    <source>
        <dbReference type="ARBA" id="ARBA00022967"/>
    </source>
</evidence>
<keyword evidence="5 10" id="KW-0812">Transmembrane</keyword>
<keyword evidence="7" id="KW-0249">Electron transport</keyword>
<evidence type="ECO:0000256" key="5">
    <source>
        <dbReference type="ARBA" id="ARBA00022692"/>
    </source>
</evidence>
<dbReference type="GO" id="GO:0005886">
    <property type="term" value="C:plasma membrane"/>
    <property type="evidence" value="ECO:0007669"/>
    <property type="project" value="TreeGrafter"/>
</dbReference>
<evidence type="ECO:0000256" key="1">
    <source>
        <dbReference type="ARBA" id="ARBA00022448"/>
    </source>
</evidence>
<keyword evidence="4" id="KW-0288">FMN</keyword>
<keyword evidence="9 10" id="KW-0472">Membrane</keyword>
<dbReference type="AlphaFoldDB" id="X1MWV2"/>
<dbReference type="EMBL" id="BARV01024705">
    <property type="protein sequence ID" value="GAI36197.1"/>
    <property type="molecule type" value="Genomic_DNA"/>
</dbReference>
<sequence length="246" mass="25823">MSEIMYIVVLALMFPTAAGIYFFGYHALSVIAVSIVAAVLTEYAVKKLRKRAFVMDGSAVVTGLLLALILPPMIPLWMVAVGSVFSIAIVKEAFGGLGHNIFNPALGARAFLAACFSVKMTAWVAPTGFGADAVTTATPLSSNFAWEGDKLSLYRDLFLGNTGGSIGETSALLILVGGILLLALGIINWRIPVAYIGTVALLTLALGEDALFHILAGGLMIGAFFMATDYVTSPITARGRIIFGIG</sequence>
<evidence type="ECO:0000256" key="10">
    <source>
        <dbReference type="SAM" id="Phobius"/>
    </source>
</evidence>
<evidence type="ECO:0000256" key="9">
    <source>
        <dbReference type="ARBA" id="ARBA00023136"/>
    </source>
</evidence>
<comment type="caution">
    <text evidence="11">The sequence shown here is derived from an EMBL/GenBank/DDBJ whole genome shotgun (WGS) entry which is preliminary data.</text>
</comment>
<keyword evidence="6" id="KW-1278">Translocase</keyword>
<feature type="transmembrane region" description="Helical" evidence="10">
    <location>
        <begin position="171"/>
        <end position="191"/>
    </location>
</feature>
<dbReference type="PANTHER" id="PTHR30578">
    <property type="entry name" value="ELECTRON TRANSPORT COMPLEX PROTEIN RNFD"/>
    <property type="match status" value="1"/>
</dbReference>
<feature type="transmembrane region" description="Helical" evidence="10">
    <location>
        <begin position="211"/>
        <end position="231"/>
    </location>
</feature>
<proteinExistence type="predicted"/>